<dbReference type="InterPro" id="IPR011109">
    <property type="entry name" value="DNA_bind_recombinase_dom"/>
</dbReference>
<dbReference type="InterPro" id="IPR050639">
    <property type="entry name" value="SSR_resolvase"/>
</dbReference>
<protein>
    <recommendedName>
        <fullName evidence="2">Recombinase domain-containing protein</fullName>
    </recommendedName>
</protein>
<dbReference type="GO" id="GO:0003677">
    <property type="term" value="F:DNA binding"/>
    <property type="evidence" value="ECO:0007669"/>
    <property type="project" value="InterPro"/>
</dbReference>
<name>A0A0F9LAA0_9ZZZZ</name>
<gene>
    <name evidence="3" type="ORF">LCGC14_1535650</name>
</gene>
<comment type="caution">
    <text evidence="3">The sequence shown here is derived from an EMBL/GenBank/DDBJ whole genome shotgun (WGS) entry which is preliminary data.</text>
</comment>
<evidence type="ECO:0000256" key="1">
    <source>
        <dbReference type="SAM" id="Coils"/>
    </source>
</evidence>
<proteinExistence type="predicted"/>
<dbReference type="Gene3D" id="3.40.50.1390">
    <property type="entry name" value="Resolvase, N-terminal catalytic domain"/>
    <property type="match status" value="1"/>
</dbReference>
<evidence type="ECO:0000313" key="3">
    <source>
        <dbReference type="EMBL" id="KKM61050.1"/>
    </source>
</evidence>
<dbReference type="AlphaFoldDB" id="A0A0F9LAA0"/>
<dbReference type="GO" id="GO:0000150">
    <property type="term" value="F:DNA strand exchange activity"/>
    <property type="evidence" value="ECO:0007669"/>
    <property type="project" value="InterPro"/>
</dbReference>
<dbReference type="Pfam" id="PF13408">
    <property type="entry name" value="Zn_ribbon_recom"/>
    <property type="match status" value="1"/>
</dbReference>
<dbReference type="PANTHER" id="PTHR30461:SF23">
    <property type="entry name" value="DNA RECOMBINASE-RELATED"/>
    <property type="match status" value="1"/>
</dbReference>
<dbReference type="PANTHER" id="PTHR30461">
    <property type="entry name" value="DNA-INVERTASE FROM LAMBDOID PROPHAGE"/>
    <property type="match status" value="1"/>
</dbReference>
<keyword evidence="1" id="KW-0175">Coiled coil</keyword>
<evidence type="ECO:0000259" key="2">
    <source>
        <dbReference type="PROSITE" id="PS51737"/>
    </source>
</evidence>
<dbReference type="InterPro" id="IPR038109">
    <property type="entry name" value="DNA_bind_recomb_sf"/>
</dbReference>
<dbReference type="Gene3D" id="3.90.1750.20">
    <property type="entry name" value="Putative Large Serine Recombinase, Chain B, Domain 2"/>
    <property type="match status" value="1"/>
</dbReference>
<feature type="coiled-coil region" evidence="1">
    <location>
        <begin position="338"/>
        <end position="409"/>
    </location>
</feature>
<organism evidence="3">
    <name type="scientific">marine sediment metagenome</name>
    <dbReference type="NCBI Taxonomy" id="412755"/>
    <lineage>
        <taxon>unclassified sequences</taxon>
        <taxon>metagenomes</taxon>
        <taxon>ecological metagenomes</taxon>
    </lineage>
</organism>
<sequence>MAEQSKAFLEFCHSNGYEAAAVFLDASPTVEEVPGFRQMIEFLRNQRDRGFIMVAVPGLASLGKNLTESARRYFQLFSLGVNVVTLDGGSDAGAELLKQWAVARKNGRLGEKVRAAMRKKAVKGEALGRPPYGYRVGPRRRLQVIPEEGSVVRYIFRLYLKDGLGIRRIARRLNEEELRTRRGLQWSMVTVRDLLRNRAYLGTYSRFGVRVPASHPPLISPADFQRVQERLDERRPKSTARETSRFLLSGLAYCGYCGNKMIGVTRRQRWQRRTDGETRTALYRYYQCESRTNRSLCDYHTRRAEALEEEVRGELLNGRAEIPGVIVDDKETRAEGQGRQLRDKMRRLDRRLEQYMDAAASGRIDKERLLSLGLEVANEQLAAEEALAEQQRQAQRQATEAERRQYRREALARCREQWDRLMFPERYDLLRELVERVVVRDDCIEVSLRP</sequence>
<reference evidence="3" key="1">
    <citation type="journal article" date="2015" name="Nature">
        <title>Complex archaea that bridge the gap between prokaryotes and eukaryotes.</title>
        <authorList>
            <person name="Spang A."/>
            <person name="Saw J.H."/>
            <person name="Jorgensen S.L."/>
            <person name="Zaremba-Niedzwiedzka K."/>
            <person name="Martijn J."/>
            <person name="Lind A.E."/>
            <person name="van Eijk R."/>
            <person name="Schleper C."/>
            <person name="Guy L."/>
            <person name="Ettema T.J."/>
        </authorList>
    </citation>
    <scope>NUCLEOTIDE SEQUENCE</scope>
</reference>
<dbReference type="EMBL" id="LAZR01011562">
    <property type="protein sequence ID" value="KKM61050.1"/>
    <property type="molecule type" value="Genomic_DNA"/>
</dbReference>
<dbReference type="PROSITE" id="PS51737">
    <property type="entry name" value="RECOMBINASE_DNA_BIND"/>
    <property type="match status" value="1"/>
</dbReference>
<feature type="domain" description="Recombinase" evidence="2">
    <location>
        <begin position="131"/>
        <end position="237"/>
    </location>
</feature>
<dbReference type="Pfam" id="PF07508">
    <property type="entry name" value="Recombinase"/>
    <property type="match status" value="1"/>
</dbReference>
<accession>A0A0F9LAA0</accession>
<dbReference type="InterPro" id="IPR025827">
    <property type="entry name" value="Zn_ribbon_recom_dom"/>
</dbReference>
<dbReference type="InterPro" id="IPR036162">
    <property type="entry name" value="Resolvase-like_N_sf"/>
</dbReference>